<feature type="domain" description="AMP-dependent synthetase/ligase" evidence="3">
    <location>
        <begin position="13"/>
        <end position="367"/>
    </location>
</feature>
<organism evidence="5 6">
    <name type="scientific">Rhodococcus opacus</name>
    <name type="common">Nocardia opaca</name>
    <dbReference type="NCBI Taxonomy" id="37919"/>
    <lineage>
        <taxon>Bacteria</taxon>
        <taxon>Bacillati</taxon>
        <taxon>Actinomycetota</taxon>
        <taxon>Actinomycetes</taxon>
        <taxon>Mycobacteriales</taxon>
        <taxon>Nocardiaceae</taxon>
        <taxon>Rhodococcus</taxon>
    </lineage>
</organism>
<dbReference type="FunFam" id="3.30.300.30:FF:000008">
    <property type="entry name" value="2,3-dihydroxybenzoate-AMP ligase"/>
    <property type="match status" value="1"/>
</dbReference>
<keyword evidence="5" id="KW-0614">Plasmid</keyword>
<evidence type="ECO:0000313" key="6">
    <source>
        <dbReference type="Proteomes" id="UP000028488"/>
    </source>
</evidence>
<protein>
    <submittedName>
        <fullName evidence="5">O-succinylbenzoate--CoA ligase</fullName>
    </submittedName>
</protein>
<dbReference type="InterPro" id="IPR000873">
    <property type="entry name" value="AMP-dep_synth/lig_dom"/>
</dbReference>
<dbReference type="PANTHER" id="PTHR43201:SF5">
    <property type="entry name" value="MEDIUM-CHAIN ACYL-COA LIGASE ACSF2, MITOCHONDRIAL"/>
    <property type="match status" value="1"/>
</dbReference>
<dbReference type="NCBIfam" id="NF004837">
    <property type="entry name" value="PRK06187.1"/>
    <property type="match status" value="1"/>
</dbReference>
<feature type="domain" description="AMP-binding enzyme C-terminal" evidence="4">
    <location>
        <begin position="417"/>
        <end position="492"/>
    </location>
</feature>
<dbReference type="Proteomes" id="UP000028488">
    <property type="component" value="Plasmid pPDG2"/>
</dbReference>
<dbReference type="Pfam" id="PF00501">
    <property type="entry name" value="AMP-binding"/>
    <property type="match status" value="1"/>
</dbReference>
<dbReference type="Pfam" id="PF13193">
    <property type="entry name" value="AMP-binding_C"/>
    <property type="match status" value="1"/>
</dbReference>
<dbReference type="InterPro" id="IPR020845">
    <property type="entry name" value="AMP-binding_CS"/>
</dbReference>
<dbReference type="InterPro" id="IPR045851">
    <property type="entry name" value="AMP-bd_C_sf"/>
</dbReference>
<dbReference type="AlphaFoldDB" id="A0A076F582"/>
<gene>
    <name evidence="5" type="ORF">EP51_42435</name>
</gene>
<accession>A0A076F582</accession>
<evidence type="ECO:0000256" key="2">
    <source>
        <dbReference type="ARBA" id="ARBA00022598"/>
    </source>
</evidence>
<evidence type="ECO:0000259" key="3">
    <source>
        <dbReference type="Pfam" id="PF00501"/>
    </source>
</evidence>
<dbReference type="PANTHER" id="PTHR43201">
    <property type="entry name" value="ACYL-COA SYNTHETASE"/>
    <property type="match status" value="1"/>
</dbReference>
<dbReference type="GO" id="GO:0031956">
    <property type="term" value="F:medium-chain fatty acid-CoA ligase activity"/>
    <property type="evidence" value="ECO:0007669"/>
    <property type="project" value="TreeGrafter"/>
</dbReference>
<comment type="similarity">
    <text evidence="1">Belongs to the ATP-dependent AMP-binding enzyme family.</text>
</comment>
<dbReference type="PROSITE" id="PS00455">
    <property type="entry name" value="AMP_BINDING"/>
    <property type="match status" value="1"/>
</dbReference>
<dbReference type="Gene3D" id="3.40.50.12780">
    <property type="entry name" value="N-terminal domain of ligase-like"/>
    <property type="match status" value="1"/>
</dbReference>
<dbReference type="InterPro" id="IPR042099">
    <property type="entry name" value="ANL_N_sf"/>
</dbReference>
<dbReference type="CDD" id="cd17631">
    <property type="entry name" value="FACL_FadD13-like"/>
    <property type="match status" value="1"/>
</dbReference>
<dbReference type="SUPFAM" id="SSF56801">
    <property type="entry name" value="Acetyl-CoA synthetase-like"/>
    <property type="match status" value="1"/>
</dbReference>
<dbReference type="EMBL" id="CP008949">
    <property type="protein sequence ID" value="AII10829.1"/>
    <property type="molecule type" value="Genomic_DNA"/>
</dbReference>
<dbReference type="InterPro" id="IPR025110">
    <property type="entry name" value="AMP-bd_C"/>
</dbReference>
<sequence>METPRGGIADWITRRAERAPDHLALIDADSDARVSYLELHQHIADTAAALRTLGVRRGDRVVMVMDNSIEFLTYLFATAALGAVAVPVNFRLAAPEIAYILEDSRPEAVVHSDRLTELTASAVATASTDVRTIVNADAPSDVVADRSAPAFERVDDDDVCLIMYTSGTTGHPKGAMITHGHLRWNAINMVMVGGGLSSNDITVTVAPLFHIGALGLLTTPLLYVGGTVVLQKTFSPAGTLAAMAKYRATVGFLVPAMWAALSQVENFVDYDVSAVRFVMSGGAPCPLPVIRFYQAKGWAFLEGFGMTEFGPSALLLDNDHIVSHAGTVGRPFLHTDVAVVDDDDRPVLPGEVGELILRGPTTFAGYWGLPEQSEAALRGGWFHSGDLARIAEDGFVTLVDRKKDMIISGGENVYPIEVEQALYTHPAIADVAVIGVPDHKWGEAVTAVVVLRPDAVADAGELIEFTRSRIAHFKSPKRVVFTDELPRNATGKLLKRALREKYTGTAEAVTR</sequence>
<name>A0A076F582_RHOOP</name>
<evidence type="ECO:0000313" key="5">
    <source>
        <dbReference type="EMBL" id="AII10829.1"/>
    </source>
</evidence>
<reference evidence="5 6" key="1">
    <citation type="submission" date="2014-07" db="EMBL/GenBank/DDBJ databases">
        <title>Genome Sequence of Rhodococcus opacus Strain R7, a Biodegrader of Mono- and Polycyclic Aromatic Hydrocarbons.</title>
        <authorList>
            <person name="Di Gennaro P."/>
            <person name="Zampolli J."/>
            <person name="Presti I."/>
            <person name="Cappelletti M."/>
            <person name="D'Ursi P."/>
            <person name="Orro A."/>
            <person name="Mezzelani A."/>
            <person name="Milanesi L."/>
        </authorList>
    </citation>
    <scope>NUCLEOTIDE SEQUENCE [LARGE SCALE GENOMIC DNA]</scope>
    <source>
        <strain evidence="5 6">R7</strain>
        <plasmid evidence="5">pPDG2</plasmid>
    </source>
</reference>
<dbReference type="Gene3D" id="3.30.300.30">
    <property type="match status" value="1"/>
</dbReference>
<geneLocation type="plasmid" evidence="5 6">
    <name>pPDG2</name>
</geneLocation>
<dbReference type="GO" id="GO:0006631">
    <property type="term" value="P:fatty acid metabolic process"/>
    <property type="evidence" value="ECO:0007669"/>
    <property type="project" value="TreeGrafter"/>
</dbReference>
<evidence type="ECO:0000259" key="4">
    <source>
        <dbReference type="Pfam" id="PF13193"/>
    </source>
</evidence>
<evidence type="ECO:0000256" key="1">
    <source>
        <dbReference type="ARBA" id="ARBA00006432"/>
    </source>
</evidence>
<proteinExistence type="inferred from homology"/>
<keyword evidence="2 5" id="KW-0436">Ligase</keyword>